<evidence type="ECO:0000256" key="1">
    <source>
        <dbReference type="SAM" id="MobiDB-lite"/>
    </source>
</evidence>
<feature type="compositionally biased region" description="Acidic residues" evidence="1">
    <location>
        <begin position="154"/>
        <end position="164"/>
    </location>
</feature>
<organism evidence="2 3">
    <name type="scientific">Brachionus calyciflorus</name>
    <dbReference type="NCBI Taxonomy" id="104777"/>
    <lineage>
        <taxon>Eukaryota</taxon>
        <taxon>Metazoa</taxon>
        <taxon>Spiralia</taxon>
        <taxon>Gnathifera</taxon>
        <taxon>Rotifera</taxon>
        <taxon>Eurotatoria</taxon>
        <taxon>Monogononta</taxon>
        <taxon>Pseudotrocha</taxon>
        <taxon>Ploima</taxon>
        <taxon>Brachionidae</taxon>
        <taxon>Brachionus</taxon>
    </lineage>
</organism>
<evidence type="ECO:0000313" key="3">
    <source>
        <dbReference type="Proteomes" id="UP000663879"/>
    </source>
</evidence>
<accession>A0A814PMW7</accession>
<name>A0A814PMW7_9BILA</name>
<feature type="compositionally biased region" description="Polar residues" evidence="1">
    <location>
        <begin position="141"/>
        <end position="150"/>
    </location>
</feature>
<reference evidence="2" key="1">
    <citation type="submission" date="2021-02" db="EMBL/GenBank/DDBJ databases">
        <authorList>
            <person name="Nowell W R."/>
        </authorList>
    </citation>
    <scope>NUCLEOTIDE SEQUENCE</scope>
    <source>
        <strain evidence="2">Ploen Becks lab</strain>
    </source>
</reference>
<proteinExistence type="predicted"/>
<keyword evidence="3" id="KW-1185">Reference proteome</keyword>
<sequence>MCDLSLATIHARLEVFARGESFGEYALRVFKLSKYEIEHSITDLIWIGSCNSHTMHRFVLSLRRTVDFKEIKDMDFAIRCFTLLVNCRDLKKFDEIWELLCIVFLSKVKTNEFQEAFEKLSYYIERRPKLCSNSEKLISNSRLDGLPSSQNEKTDEDENETDDIYTEKDKKGQTIAENSPFTSHCEQIKQKLILRLESANEVENNIFNENYIRFLSKNFIPYAFIWSGFDYRVLNMGENASISRLTNGTIEKFFGTRKRLIQSLEFPAAYVNKTYTEWSKIELNHTKQEKDDIIN</sequence>
<feature type="region of interest" description="Disordered" evidence="1">
    <location>
        <begin position="141"/>
        <end position="169"/>
    </location>
</feature>
<gene>
    <name evidence="2" type="ORF">OXX778_LOCUS21495</name>
</gene>
<protein>
    <submittedName>
        <fullName evidence="2">Uncharacterized protein</fullName>
    </submittedName>
</protein>
<comment type="caution">
    <text evidence="2">The sequence shown here is derived from an EMBL/GenBank/DDBJ whole genome shotgun (WGS) entry which is preliminary data.</text>
</comment>
<evidence type="ECO:0000313" key="2">
    <source>
        <dbReference type="EMBL" id="CAF1108204.1"/>
    </source>
</evidence>
<feature type="non-terminal residue" evidence="2">
    <location>
        <position position="1"/>
    </location>
</feature>
<dbReference type="Proteomes" id="UP000663879">
    <property type="component" value="Unassembled WGS sequence"/>
</dbReference>
<dbReference type="AlphaFoldDB" id="A0A814PMW7"/>
<dbReference type="EMBL" id="CAJNOC010007994">
    <property type="protein sequence ID" value="CAF1108204.1"/>
    <property type="molecule type" value="Genomic_DNA"/>
</dbReference>